<reference evidence="16" key="2">
    <citation type="submission" date="2025-09" db="UniProtKB">
        <authorList>
            <consortium name="Ensembl"/>
        </authorList>
    </citation>
    <scope>IDENTIFICATION</scope>
</reference>
<evidence type="ECO:0000256" key="1">
    <source>
        <dbReference type="ARBA" id="ARBA00004651"/>
    </source>
</evidence>
<evidence type="ECO:0000256" key="7">
    <source>
        <dbReference type="ARBA" id="ARBA00023040"/>
    </source>
</evidence>
<evidence type="ECO:0000256" key="2">
    <source>
        <dbReference type="ARBA" id="ARBA00022475"/>
    </source>
</evidence>
<dbReference type="FunFam" id="1.20.1070.10:FF:000024">
    <property type="entry name" value="Olfactory receptor"/>
    <property type="match status" value="1"/>
</dbReference>
<keyword evidence="6 14" id="KW-1133">Transmembrane helix</keyword>
<protein>
    <recommendedName>
        <fullName evidence="14">Olfactory receptor</fullName>
    </recommendedName>
</protein>
<name>A0A8C4Z1C4_GADMO</name>
<dbReference type="GeneTree" id="ENSGT01030000234640"/>
<keyword evidence="7 13" id="KW-0297">G-protein coupled receptor</keyword>
<keyword evidence="17" id="KW-1185">Reference proteome</keyword>
<dbReference type="InterPro" id="IPR052921">
    <property type="entry name" value="GPCR1_Superfamily_Member"/>
</dbReference>
<evidence type="ECO:0000256" key="12">
    <source>
        <dbReference type="ARBA" id="ARBA00023224"/>
    </source>
</evidence>
<evidence type="ECO:0000256" key="13">
    <source>
        <dbReference type="RuleBase" id="RU000688"/>
    </source>
</evidence>
<dbReference type="Ensembl" id="ENSGMOT00000004113.2">
    <property type="protein sequence ID" value="ENSGMOP00000003993.2"/>
    <property type="gene ID" value="ENSGMOG00000003772.2"/>
</dbReference>
<keyword evidence="11" id="KW-0325">Glycoprotein</keyword>
<organism evidence="16 17">
    <name type="scientific">Gadus morhua</name>
    <name type="common">Atlantic cod</name>
    <dbReference type="NCBI Taxonomy" id="8049"/>
    <lineage>
        <taxon>Eukaryota</taxon>
        <taxon>Metazoa</taxon>
        <taxon>Chordata</taxon>
        <taxon>Craniata</taxon>
        <taxon>Vertebrata</taxon>
        <taxon>Euteleostomi</taxon>
        <taxon>Actinopterygii</taxon>
        <taxon>Neopterygii</taxon>
        <taxon>Teleostei</taxon>
        <taxon>Neoteleostei</taxon>
        <taxon>Acanthomorphata</taxon>
        <taxon>Zeiogadaria</taxon>
        <taxon>Gadariae</taxon>
        <taxon>Gadiformes</taxon>
        <taxon>Gadoidei</taxon>
        <taxon>Gadidae</taxon>
        <taxon>Gadus</taxon>
    </lineage>
</organism>
<evidence type="ECO:0000256" key="3">
    <source>
        <dbReference type="ARBA" id="ARBA00022606"/>
    </source>
</evidence>
<evidence type="ECO:0000256" key="5">
    <source>
        <dbReference type="ARBA" id="ARBA00022725"/>
    </source>
</evidence>
<feature type="domain" description="G-protein coupled receptors family 1 profile" evidence="15">
    <location>
        <begin position="39"/>
        <end position="283"/>
    </location>
</feature>
<dbReference type="PROSITE" id="PS50262">
    <property type="entry name" value="G_PROTEIN_RECEP_F1_2"/>
    <property type="match status" value="1"/>
</dbReference>
<evidence type="ECO:0000313" key="16">
    <source>
        <dbReference type="Ensembl" id="ENSGMOP00000003993.2"/>
    </source>
</evidence>
<dbReference type="OMA" id="PACHIAP"/>
<dbReference type="InterPro" id="IPR017452">
    <property type="entry name" value="GPCR_Rhodpsn_7TM"/>
</dbReference>
<evidence type="ECO:0000256" key="11">
    <source>
        <dbReference type="ARBA" id="ARBA00023180"/>
    </source>
</evidence>
<evidence type="ECO:0000259" key="15">
    <source>
        <dbReference type="PROSITE" id="PS50262"/>
    </source>
</evidence>
<dbReference type="InterPro" id="IPR000276">
    <property type="entry name" value="GPCR_Rhodpsn"/>
</dbReference>
<dbReference type="GO" id="GO:0004930">
    <property type="term" value="F:G protein-coupled receptor activity"/>
    <property type="evidence" value="ECO:0007669"/>
    <property type="project" value="UniProtKB-KW"/>
</dbReference>
<evidence type="ECO:0000313" key="17">
    <source>
        <dbReference type="Proteomes" id="UP000694546"/>
    </source>
</evidence>
<evidence type="ECO:0000256" key="14">
    <source>
        <dbReference type="RuleBase" id="RU363047"/>
    </source>
</evidence>
<dbReference type="PROSITE" id="PS00237">
    <property type="entry name" value="G_PROTEIN_RECEP_F1_1"/>
    <property type="match status" value="1"/>
</dbReference>
<dbReference type="AlphaFoldDB" id="A0A8C4Z1C4"/>
<dbReference type="SUPFAM" id="SSF81321">
    <property type="entry name" value="Family A G protein-coupled receptor-like"/>
    <property type="match status" value="1"/>
</dbReference>
<comment type="subcellular location">
    <subcellularLocation>
        <location evidence="1 14">Cell membrane</location>
        <topology evidence="1 14">Multi-pass membrane protein</topology>
    </subcellularLocation>
</comment>
<proteinExistence type="inferred from homology"/>
<dbReference type="PANTHER" id="PTHR26451:SF847">
    <property type="entry name" value="ODORANT RECEPTOR-RELATED"/>
    <property type="match status" value="1"/>
</dbReference>
<comment type="similarity">
    <text evidence="13">Belongs to the G-protein coupled receptor 1 family.</text>
</comment>
<keyword evidence="2 14" id="KW-1003">Cell membrane</keyword>
<feature type="transmembrane region" description="Helical" evidence="14">
    <location>
        <begin position="192"/>
        <end position="215"/>
    </location>
</feature>
<dbReference type="PRINTS" id="PR00237">
    <property type="entry name" value="GPCRRHODOPSN"/>
</dbReference>
<dbReference type="Proteomes" id="UP000694546">
    <property type="component" value="Chromosome 9"/>
</dbReference>
<keyword evidence="9" id="KW-1015">Disulfide bond</keyword>
<accession>A0A8C4Z1C4</accession>
<feature type="transmembrane region" description="Helical" evidence="14">
    <location>
        <begin position="139"/>
        <end position="160"/>
    </location>
</feature>
<sequence>MDVDDNMTRIILGGHVQLSKYRYFYFSITFLLFILIICSNTVVLYVIYAHESLHKPMYIFVAALLMNALFGSITVYPKLLVDLLSATQTISRPACRLQSFLIYVYACCEFTLLSAMAFDRYVSICRPLQYHSLVRTQTVKLILVLAFCLPSCKVGIGIILSTNAGLCKITCDNYSLVKAGCGDSSVINAYGLFVMVLSIVPHLIFIVFSYTKILIICLRSSRDFRRGALNTCLPHLVIFLNFTIIVMFEVIQNRIPSGIPHIVRLIVSLLYVVIPPLFNPLMYGFKMPEISQRLVALFKQK</sequence>
<evidence type="ECO:0000256" key="4">
    <source>
        <dbReference type="ARBA" id="ARBA00022692"/>
    </source>
</evidence>
<evidence type="ECO:0000256" key="9">
    <source>
        <dbReference type="ARBA" id="ARBA00023157"/>
    </source>
</evidence>
<dbReference type="PRINTS" id="PR00245">
    <property type="entry name" value="OLFACTORYR"/>
</dbReference>
<feature type="transmembrane region" description="Helical" evidence="14">
    <location>
        <begin position="23"/>
        <end position="47"/>
    </location>
</feature>
<feature type="transmembrane region" description="Helical" evidence="14">
    <location>
        <begin position="100"/>
        <end position="118"/>
    </location>
</feature>
<dbReference type="GO" id="GO:0004984">
    <property type="term" value="F:olfactory receptor activity"/>
    <property type="evidence" value="ECO:0007669"/>
    <property type="project" value="InterPro"/>
</dbReference>
<keyword evidence="12 13" id="KW-0807">Transducer</keyword>
<feature type="transmembrane region" description="Helical" evidence="14">
    <location>
        <begin position="59"/>
        <end position="80"/>
    </location>
</feature>
<keyword evidence="10 13" id="KW-0675">Receptor</keyword>
<feature type="transmembrane region" description="Helical" evidence="14">
    <location>
        <begin position="227"/>
        <end position="250"/>
    </location>
</feature>
<dbReference type="Pfam" id="PF13853">
    <property type="entry name" value="7tm_4"/>
    <property type="match status" value="1"/>
</dbReference>
<keyword evidence="5 14" id="KW-0552">Olfaction</keyword>
<dbReference type="GO" id="GO:0005549">
    <property type="term" value="F:odorant binding"/>
    <property type="evidence" value="ECO:0007669"/>
    <property type="project" value="TreeGrafter"/>
</dbReference>
<keyword evidence="4 13" id="KW-0812">Transmembrane</keyword>
<reference evidence="16" key="1">
    <citation type="submission" date="2025-08" db="UniProtKB">
        <authorList>
            <consortium name="Ensembl"/>
        </authorList>
    </citation>
    <scope>IDENTIFICATION</scope>
</reference>
<evidence type="ECO:0000256" key="10">
    <source>
        <dbReference type="ARBA" id="ARBA00023170"/>
    </source>
</evidence>
<feature type="transmembrane region" description="Helical" evidence="14">
    <location>
        <begin position="262"/>
        <end position="283"/>
    </location>
</feature>
<dbReference type="GO" id="GO:0005886">
    <property type="term" value="C:plasma membrane"/>
    <property type="evidence" value="ECO:0007669"/>
    <property type="project" value="UniProtKB-SubCell"/>
</dbReference>
<dbReference type="Gene3D" id="1.20.1070.10">
    <property type="entry name" value="Rhodopsin 7-helix transmembrane proteins"/>
    <property type="match status" value="1"/>
</dbReference>
<keyword evidence="3 14" id="KW-0716">Sensory transduction</keyword>
<evidence type="ECO:0000256" key="8">
    <source>
        <dbReference type="ARBA" id="ARBA00023136"/>
    </source>
</evidence>
<dbReference type="InterPro" id="IPR000725">
    <property type="entry name" value="Olfact_rcpt"/>
</dbReference>
<evidence type="ECO:0000256" key="6">
    <source>
        <dbReference type="ARBA" id="ARBA00022989"/>
    </source>
</evidence>
<keyword evidence="8 14" id="KW-0472">Membrane</keyword>
<dbReference type="PANTHER" id="PTHR26451">
    <property type="entry name" value="G_PROTEIN_RECEP_F1_2 DOMAIN-CONTAINING PROTEIN"/>
    <property type="match status" value="1"/>
</dbReference>